<evidence type="ECO:0000313" key="3">
    <source>
        <dbReference type="Proteomes" id="UP001138681"/>
    </source>
</evidence>
<protein>
    <submittedName>
        <fullName evidence="2">Glycerophosphoryl diester phosphodiesterase membrane domain-containing protein</fullName>
    </submittedName>
</protein>
<feature type="transmembrane region" description="Helical" evidence="1">
    <location>
        <begin position="197"/>
        <end position="222"/>
    </location>
</feature>
<dbReference type="EMBL" id="JAGSPC010000001">
    <property type="protein sequence ID" value="MBV7259734.1"/>
    <property type="molecule type" value="Genomic_DNA"/>
</dbReference>
<comment type="caution">
    <text evidence="2">The sequence shown here is derived from an EMBL/GenBank/DDBJ whole genome shotgun (WGS) entry which is preliminary data.</text>
</comment>
<dbReference type="Proteomes" id="UP001138681">
    <property type="component" value="Unassembled WGS sequence"/>
</dbReference>
<proteinExistence type="predicted"/>
<keyword evidence="3" id="KW-1185">Reference proteome</keyword>
<feature type="transmembrane region" description="Helical" evidence="1">
    <location>
        <begin position="162"/>
        <end position="191"/>
    </location>
</feature>
<keyword evidence="1" id="KW-0812">Transmembrane</keyword>
<sequence length="237" mass="24942">MKNELTLTNLLNQTVAELTENGRIVGIFLALMVPVSGFFGWVAVAGGAASSIFDLSSTTNILALGGGLIAIGLAAFAFMIALTYWFYAALMAYESAPGFGRIWPWIGIYILASLGIGFGLILLIVPGVILVVRWAIALPLVIEGKIPAMDTFGESWERTSRYGWSIFGLLVILVIGMLILTGIVTGISTILGGQASIPGIILAALVDALNSAVFVAVSVAAWRLSTDKSDEVAEVFG</sequence>
<feature type="transmembrane region" description="Helical" evidence="1">
    <location>
        <begin position="61"/>
        <end position="88"/>
    </location>
</feature>
<evidence type="ECO:0000313" key="2">
    <source>
        <dbReference type="EMBL" id="MBV7259734.1"/>
    </source>
</evidence>
<feature type="transmembrane region" description="Helical" evidence="1">
    <location>
        <begin position="108"/>
        <end position="141"/>
    </location>
</feature>
<accession>A0A9X1JMS9</accession>
<keyword evidence="1" id="KW-0472">Membrane</keyword>
<evidence type="ECO:0000256" key="1">
    <source>
        <dbReference type="SAM" id="Phobius"/>
    </source>
</evidence>
<organism evidence="2 3">
    <name type="scientific">Erythrobacter crassostreae</name>
    <dbReference type="NCBI Taxonomy" id="2828328"/>
    <lineage>
        <taxon>Bacteria</taxon>
        <taxon>Pseudomonadati</taxon>
        <taxon>Pseudomonadota</taxon>
        <taxon>Alphaproteobacteria</taxon>
        <taxon>Sphingomonadales</taxon>
        <taxon>Erythrobacteraceae</taxon>
        <taxon>Erythrobacter/Porphyrobacter group</taxon>
        <taxon>Erythrobacter</taxon>
    </lineage>
</organism>
<dbReference type="RefSeq" id="WP_218404928.1">
    <property type="nucleotide sequence ID" value="NZ_JAGSPC010000001.1"/>
</dbReference>
<name>A0A9X1JMS9_9SPHN</name>
<gene>
    <name evidence="2" type="ORF">KCG46_09145</name>
</gene>
<keyword evidence="1" id="KW-1133">Transmembrane helix</keyword>
<reference evidence="2" key="1">
    <citation type="submission" date="2021-04" db="EMBL/GenBank/DDBJ databases">
        <authorList>
            <person name="Pira H."/>
            <person name="Risdian C."/>
            <person name="Wink J."/>
        </authorList>
    </citation>
    <scope>NUCLEOTIDE SEQUENCE</scope>
    <source>
        <strain evidence="2">WH158</strain>
    </source>
</reference>
<dbReference type="AlphaFoldDB" id="A0A9X1JMS9"/>
<feature type="transmembrane region" description="Helical" evidence="1">
    <location>
        <begin position="24"/>
        <end position="49"/>
    </location>
</feature>